<dbReference type="SUPFAM" id="SSF53474">
    <property type="entry name" value="alpha/beta-Hydrolases"/>
    <property type="match status" value="1"/>
</dbReference>
<dbReference type="PANTHER" id="PTHR11559">
    <property type="entry name" value="CARBOXYLESTERASE"/>
    <property type="match status" value="1"/>
</dbReference>
<dbReference type="Pfam" id="PF00135">
    <property type="entry name" value="COesterase"/>
    <property type="match status" value="1"/>
</dbReference>
<dbReference type="AlphaFoldDB" id="A0A428P7G6"/>
<dbReference type="EMBL" id="NKCI01000187">
    <property type="protein sequence ID" value="RSL48983.1"/>
    <property type="molecule type" value="Genomic_DNA"/>
</dbReference>
<dbReference type="Proteomes" id="UP000288168">
    <property type="component" value="Unassembled WGS sequence"/>
</dbReference>
<organism evidence="3 4">
    <name type="scientific">Fusarium duplospermum</name>
    <dbReference type="NCBI Taxonomy" id="1325734"/>
    <lineage>
        <taxon>Eukaryota</taxon>
        <taxon>Fungi</taxon>
        <taxon>Dikarya</taxon>
        <taxon>Ascomycota</taxon>
        <taxon>Pezizomycotina</taxon>
        <taxon>Sordariomycetes</taxon>
        <taxon>Hypocreomycetidae</taxon>
        <taxon>Hypocreales</taxon>
        <taxon>Nectriaceae</taxon>
        <taxon>Fusarium</taxon>
        <taxon>Fusarium solani species complex</taxon>
    </lineage>
</organism>
<evidence type="ECO:0000313" key="4">
    <source>
        <dbReference type="Proteomes" id="UP000288168"/>
    </source>
</evidence>
<dbReference type="InterPro" id="IPR002018">
    <property type="entry name" value="CarbesteraseB"/>
</dbReference>
<evidence type="ECO:0000256" key="1">
    <source>
        <dbReference type="SAM" id="MobiDB-lite"/>
    </source>
</evidence>
<reference evidence="3 4" key="1">
    <citation type="submission" date="2017-06" db="EMBL/GenBank/DDBJ databases">
        <title>Comparative genomic analysis of Ambrosia Fusariam Clade fungi.</title>
        <authorList>
            <person name="Stajich J.E."/>
            <person name="Carrillo J."/>
            <person name="Kijimoto T."/>
            <person name="Eskalen A."/>
            <person name="O'Donnell K."/>
            <person name="Kasson M."/>
        </authorList>
    </citation>
    <scope>NUCLEOTIDE SEQUENCE [LARGE SCALE GENOMIC DNA]</scope>
    <source>
        <strain evidence="3 4">NRRL62584</strain>
    </source>
</reference>
<evidence type="ECO:0000313" key="3">
    <source>
        <dbReference type="EMBL" id="RSL48983.1"/>
    </source>
</evidence>
<evidence type="ECO:0000259" key="2">
    <source>
        <dbReference type="Pfam" id="PF00135"/>
    </source>
</evidence>
<accession>A0A428P7G6</accession>
<sequence length="337" mass="37575">MNLENACIQINTRKSKKAPGGRNRLGDPSEDTDSEKFTFKGSEDCLFLDIYASASAFEPNAKPLPVVVWFYGGAYAFGAKDQFLLLYSGKALIEASNYGAIFVTGNYRLGAFGWLAGSYIEKEGLPNAGLYDQRLLLEWVQEYIDRVKGDKNRVSARGESAGAGPSVGGKWIKTIPTLAFSQVKRWNGIKSAIVSHCANEAEHFTPPDVKDEKTFNDFLAIFLPGLKTQQDAIKKQYDCQNRFSGNYSLCLRAIIQDASFTCNTRDFIQSYNNQTYAMNYGFPDDNLAYHASDLVASFTNYEPQAIFMLTKLGMKPLAEAKWASKLWSVKHSRWAPA</sequence>
<keyword evidence="4" id="KW-1185">Reference proteome</keyword>
<dbReference type="InterPro" id="IPR050309">
    <property type="entry name" value="Type-B_Carboxylest/Lipase"/>
</dbReference>
<feature type="region of interest" description="Disordered" evidence="1">
    <location>
        <begin position="14"/>
        <end position="34"/>
    </location>
</feature>
<proteinExistence type="predicted"/>
<dbReference type="STRING" id="1325734.A0A428P7G6"/>
<name>A0A428P7G6_9HYPO</name>
<dbReference type="Gene3D" id="3.40.50.1820">
    <property type="entry name" value="alpha/beta hydrolase"/>
    <property type="match status" value="2"/>
</dbReference>
<protein>
    <recommendedName>
        <fullName evidence="2">Carboxylesterase type B domain-containing protein</fullName>
    </recommendedName>
</protein>
<dbReference type="InterPro" id="IPR029058">
    <property type="entry name" value="AB_hydrolase_fold"/>
</dbReference>
<feature type="domain" description="Carboxylesterase type B" evidence="2">
    <location>
        <begin position="5"/>
        <end position="163"/>
    </location>
</feature>
<comment type="caution">
    <text evidence="3">The sequence shown here is derived from an EMBL/GenBank/DDBJ whole genome shotgun (WGS) entry which is preliminary data.</text>
</comment>
<dbReference type="OrthoDB" id="408631at2759"/>
<gene>
    <name evidence="3" type="ORF">CEP54_012650</name>
</gene>